<evidence type="ECO:0000256" key="10">
    <source>
        <dbReference type="ARBA" id="ARBA00023012"/>
    </source>
</evidence>
<feature type="domain" description="Response regulatory" evidence="15">
    <location>
        <begin position="763"/>
        <end position="882"/>
    </location>
</feature>
<protein>
    <recommendedName>
        <fullName evidence="3">histidine kinase</fullName>
        <ecNumber evidence="3">2.7.13.3</ecNumber>
    </recommendedName>
</protein>
<evidence type="ECO:0000256" key="2">
    <source>
        <dbReference type="ARBA" id="ARBA00004651"/>
    </source>
</evidence>
<dbReference type="EC" id="2.7.13.3" evidence="3"/>
<dbReference type="RefSeq" id="WP_160960882.1">
    <property type="nucleotide sequence ID" value="NZ_WVUD01000016.1"/>
</dbReference>
<organism evidence="19 20">
    <name type="scientific">Solidesulfovibrio aerotolerans</name>
    <dbReference type="NCBI Taxonomy" id="295255"/>
    <lineage>
        <taxon>Bacteria</taxon>
        <taxon>Pseudomonadati</taxon>
        <taxon>Thermodesulfobacteriota</taxon>
        <taxon>Desulfovibrionia</taxon>
        <taxon>Desulfovibrionales</taxon>
        <taxon>Desulfovibrionaceae</taxon>
        <taxon>Solidesulfovibrio</taxon>
    </lineage>
</organism>
<dbReference type="Pfam" id="PF02743">
    <property type="entry name" value="dCache_1"/>
    <property type="match status" value="1"/>
</dbReference>
<proteinExistence type="predicted"/>
<dbReference type="Gene3D" id="6.10.340.10">
    <property type="match status" value="1"/>
</dbReference>
<feature type="transmembrane region" description="Helical" evidence="13">
    <location>
        <begin position="273"/>
        <end position="294"/>
    </location>
</feature>
<sequence length="890" mass="96366">MTRLGSLLTSTFLVLALLPLLALGGVLGVSLYHNQLASEYRQAQGLSVSVSLQVKEILTGIENDIRSINRYRDFFSASPEMQREWLLELLASLPAVHEITFAGPDGKQRLKVSNFKAYGLYIPENIAFRQEFREVMRSQGSAFGPVTIDADVGEPLMPLAIALSDPRTGEPRAVMLCMLRLGVFQDLVTKFSHPPDVEVLITGPSGRILAAPDFSLALAGRHFTAQDRPILAPDLNGESALSVATPVLLGEPVLSAVVVVAGEAVLRPFYQMLGVYALVLCGALFGATVLALAARRRIVAPIQALTRTALAIGRGEIGAKAPGGSFYETQRLAETFNDMTGKLLGTMHDLTAEIATRQKAQADLSNSQERLEMALAAVSDGLWDWRMDTGDVYFSPRWFAMLGYPPDAFAPRYETWRNLLHPEDLPQVEALILAHLETGEPYESELRMRTCDGTWKWIMTRGQVMEKDTAGRALRMLGTHTDITERKRAMEALRSATAAATAASHAKSEFLANMSHEIRTPLNGILGMLHLLQTTPLSPEQQEYLLQAVTASKRLTGLLSDILDISRIEAGKMAIAGEEFAVVDLRDAILELFRPAAQEKGLVLEFTISPDLPPRFIGDEARIRQILFNLVGNAIKFTDQGSVAVSLAPLPGAPAKPVRVLFTVTDSGIGVSDEQLKDIFEPFVQAEATFTRHHQGAGLGLSIVRKLVRLMDGELAIDNPPGGGLSLYLSLPLALPASPGAARQALRCPAPLALPGSDHVPLRILLAEDDAVSLMAGRKILEKAGYQVIVAANGWQAVERLAGHDIDLVLMDIQMPVMDGVEATRLIRNSTDLGCKADVPIVAMTACAMTGDKEKFLALGMDGYISKPVDLFTLQEVVACALGARATGRV</sequence>
<dbReference type="InterPro" id="IPR003660">
    <property type="entry name" value="HAMP_dom"/>
</dbReference>
<keyword evidence="5 12" id="KW-0597">Phosphoprotein</keyword>
<dbReference type="GO" id="GO:0005886">
    <property type="term" value="C:plasma membrane"/>
    <property type="evidence" value="ECO:0007669"/>
    <property type="project" value="UniProtKB-SubCell"/>
</dbReference>
<dbReference type="Pfam" id="PF02518">
    <property type="entry name" value="HATPase_c"/>
    <property type="match status" value="1"/>
</dbReference>
<dbReference type="Gene3D" id="3.30.565.10">
    <property type="entry name" value="Histidine kinase-like ATPase, C-terminal domain"/>
    <property type="match status" value="1"/>
</dbReference>
<dbReference type="InterPro" id="IPR001610">
    <property type="entry name" value="PAC"/>
</dbReference>
<feature type="domain" description="HAMP" evidence="18">
    <location>
        <begin position="296"/>
        <end position="348"/>
    </location>
</feature>
<dbReference type="SUPFAM" id="SSF52172">
    <property type="entry name" value="CheY-like"/>
    <property type="match status" value="1"/>
</dbReference>
<evidence type="ECO:0000256" key="11">
    <source>
        <dbReference type="ARBA" id="ARBA00023136"/>
    </source>
</evidence>
<feature type="domain" description="Histidine kinase" evidence="14">
    <location>
        <begin position="513"/>
        <end position="735"/>
    </location>
</feature>
<dbReference type="Gene3D" id="1.10.287.130">
    <property type="match status" value="1"/>
</dbReference>
<dbReference type="Pfam" id="PF00512">
    <property type="entry name" value="HisKA"/>
    <property type="match status" value="1"/>
</dbReference>
<feature type="modified residue" description="4-aspartylphosphate" evidence="12">
    <location>
        <position position="812"/>
    </location>
</feature>
<keyword evidence="4" id="KW-1003">Cell membrane</keyword>
<dbReference type="FunFam" id="3.30.565.10:FF:000010">
    <property type="entry name" value="Sensor histidine kinase RcsC"/>
    <property type="match status" value="1"/>
</dbReference>
<evidence type="ECO:0000256" key="7">
    <source>
        <dbReference type="ARBA" id="ARBA00022692"/>
    </source>
</evidence>
<dbReference type="PANTHER" id="PTHR45339">
    <property type="entry name" value="HYBRID SIGNAL TRANSDUCTION HISTIDINE KINASE J"/>
    <property type="match status" value="1"/>
</dbReference>
<dbReference type="SMART" id="SM00086">
    <property type="entry name" value="PAC"/>
    <property type="match status" value="1"/>
</dbReference>
<dbReference type="SMART" id="SM00388">
    <property type="entry name" value="HisKA"/>
    <property type="match status" value="1"/>
</dbReference>
<evidence type="ECO:0000259" key="14">
    <source>
        <dbReference type="PROSITE" id="PS50109"/>
    </source>
</evidence>
<dbReference type="CDD" id="cd06225">
    <property type="entry name" value="HAMP"/>
    <property type="match status" value="1"/>
</dbReference>
<evidence type="ECO:0000256" key="3">
    <source>
        <dbReference type="ARBA" id="ARBA00012438"/>
    </source>
</evidence>
<dbReference type="Pfam" id="PF00072">
    <property type="entry name" value="Response_reg"/>
    <property type="match status" value="1"/>
</dbReference>
<dbReference type="InterPro" id="IPR036890">
    <property type="entry name" value="HATPase_C_sf"/>
</dbReference>
<dbReference type="AlphaFoldDB" id="A0A7C9MVE8"/>
<dbReference type="CDD" id="cd00082">
    <property type="entry name" value="HisKA"/>
    <property type="match status" value="1"/>
</dbReference>
<dbReference type="CDD" id="cd17546">
    <property type="entry name" value="REC_hyHK_CKI1_RcsC-like"/>
    <property type="match status" value="1"/>
</dbReference>
<dbReference type="PANTHER" id="PTHR45339:SF1">
    <property type="entry name" value="HYBRID SIGNAL TRANSDUCTION HISTIDINE KINASE J"/>
    <property type="match status" value="1"/>
</dbReference>
<dbReference type="InterPro" id="IPR003661">
    <property type="entry name" value="HisK_dim/P_dom"/>
</dbReference>
<dbReference type="SUPFAM" id="SSF47384">
    <property type="entry name" value="Homodimeric domain of signal transducing histidine kinase"/>
    <property type="match status" value="1"/>
</dbReference>
<dbReference type="InterPro" id="IPR001789">
    <property type="entry name" value="Sig_transdc_resp-reg_receiver"/>
</dbReference>
<dbReference type="InterPro" id="IPR036097">
    <property type="entry name" value="HisK_dim/P_sf"/>
</dbReference>
<dbReference type="OrthoDB" id="5438317at2"/>
<evidence type="ECO:0000256" key="1">
    <source>
        <dbReference type="ARBA" id="ARBA00000085"/>
    </source>
</evidence>
<dbReference type="SMART" id="SM00387">
    <property type="entry name" value="HATPase_c"/>
    <property type="match status" value="1"/>
</dbReference>
<dbReference type="InterPro" id="IPR035965">
    <property type="entry name" value="PAS-like_dom_sf"/>
</dbReference>
<dbReference type="NCBIfam" id="TIGR00229">
    <property type="entry name" value="sensory_box"/>
    <property type="match status" value="1"/>
</dbReference>
<evidence type="ECO:0000259" key="16">
    <source>
        <dbReference type="PROSITE" id="PS50112"/>
    </source>
</evidence>
<dbReference type="InterPro" id="IPR013655">
    <property type="entry name" value="PAS_fold_3"/>
</dbReference>
<evidence type="ECO:0000256" key="12">
    <source>
        <dbReference type="PROSITE-ProRule" id="PRU00169"/>
    </source>
</evidence>
<dbReference type="PROSITE" id="PS50885">
    <property type="entry name" value="HAMP"/>
    <property type="match status" value="1"/>
</dbReference>
<accession>A0A7C9MVE8</accession>
<gene>
    <name evidence="19" type="ORF">GTA51_10405</name>
</gene>
<dbReference type="GO" id="GO:0000155">
    <property type="term" value="F:phosphorelay sensor kinase activity"/>
    <property type="evidence" value="ECO:0007669"/>
    <property type="project" value="InterPro"/>
</dbReference>
<dbReference type="SMART" id="SM00448">
    <property type="entry name" value="REC"/>
    <property type="match status" value="1"/>
</dbReference>
<keyword evidence="7 13" id="KW-0812">Transmembrane</keyword>
<evidence type="ECO:0000256" key="13">
    <source>
        <dbReference type="SAM" id="Phobius"/>
    </source>
</evidence>
<comment type="caution">
    <text evidence="19">The sequence shown here is derived from an EMBL/GenBank/DDBJ whole genome shotgun (WGS) entry which is preliminary data.</text>
</comment>
<evidence type="ECO:0000259" key="15">
    <source>
        <dbReference type="PROSITE" id="PS50110"/>
    </source>
</evidence>
<feature type="domain" description="PAS" evidence="16">
    <location>
        <begin position="367"/>
        <end position="439"/>
    </location>
</feature>
<dbReference type="InterPro" id="IPR000014">
    <property type="entry name" value="PAS"/>
</dbReference>
<keyword evidence="11 13" id="KW-0472">Membrane</keyword>
<dbReference type="SMART" id="SM00304">
    <property type="entry name" value="HAMP"/>
    <property type="match status" value="1"/>
</dbReference>
<dbReference type="FunFam" id="3.30.450.20:FF:000099">
    <property type="entry name" value="Sensory box sensor histidine kinase"/>
    <property type="match status" value="1"/>
</dbReference>
<keyword evidence="9 13" id="KW-1133">Transmembrane helix</keyword>
<dbReference type="Pfam" id="PF00672">
    <property type="entry name" value="HAMP"/>
    <property type="match status" value="1"/>
</dbReference>
<name>A0A7C9MVE8_9BACT</name>
<dbReference type="PRINTS" id="PR00344">
    <property type="entry name" value="BCTRLSENSOR"/>
</dbReference>
<evidence type="ECO:0000313" key="19">
    <source>
        <dbReference type="EMBL" id="MYL83534.1"/>
    </source>
</evidence>
<dbReference type="Gene3D" id="3.30.450.20">
    <property type="entry name" value="PAS domain"/>
    <property type="match status" value="2"/>
</dbReference>
<dbReference type="InterPro" id="IPR000700">
    <property type="entry name" value="PAS-assoc_C"/>
</dbReference>
<evidence type="ECO:0000256" key="6">
    <source>
        <dbReference type="ARBA" id="ARBA00022679"/>
    </source>
</evidence>
<dbReference type="SUPFAM" id="SSF55874">
    <property type="entry name" value="ATPase domain of HSP90 chaperone/DNA topoisomerase II/histidine kinase"/>
    <property type="match status" value="1"/>
</dbReference>
<dbReference type="InterPro" id="IPR004358">
    <property type="entry name" value="Sig_transdc_His_kin-like_C"/>
</dbReference>
<dbReference type="CDD" id="cd16922">
    <property type="entry name" value="HATPase_EvgS-ArcB-TorS-like"/>
    <property type="match status" value="1"/>
</dbReference>
<comment type="catalytic activity">
    <reaction evidence="1">
        <text>ATP + protein L-histidine = ADP + protein N-phospho-L-histidine.</text>
        <dbReference type="EC" id="2.7.13.3"/>
    </reaction>
</comment>
<dbReference type="InterPro" id="IPR033479">
    <property type="entry name" value="dCache_1"/>
</dbReference>
<evidence type="ECO:0000259" key="17">
    <source>
        <dbReference type="PROSITE" id="PS50113"/>
    </source>
</evidence>
<dbReference type="SUPFAM" id="SSF55785">
    <property type="entry name" value="PYP-like sensor domain (PAS domain)"/>
    <property type="match status" value="1"/>
</dbReference>
<reference evidence="19 20" key="1">
    <citation type="submission" date="2020-01" db="EMBL/GenBank/DDBJ databases">
        <title>Genome sequence of Desulfovibrio aerotolerans DSM 16695(T).</title>
        <authorList>
            <person name="Karnachuk O."/>
            <person name="Avakyan M."/>
            <person name="Mardanov A."/>
            <person name="Kadnikov V."/>
            <person name="Ravin N."/>
        </authorList>
    </citation>
    <scope>NUCLEOTIDE SEQUENCE [LARGE SCALE GENOMIC DNA]</scope>
    <source>
        <strain evidence="19 20">DSM 16695</strain>
    </source>
</reference>
<dbReference type="PROSITE" id="PS50112">
    <property type="entry name" value="PAS"/>
    <property type="match status" value="1"/>
</dbReference>
<dbReference type="SUPFAM" id="SSF158472">
    <property type="entry name" value="HAMP domain-like"/>
    <property type="match status" value="1"/>
</dbReference>
<dbReference type="InterPro" id="IPR005467">
    <property type="entry name" value="His_kinase_dom"/>
</dbReference>
<evidence type="ECO:0000259" key="18">
    <source>
        <dbReference type="PROSITE" id="PS50885"/>
    </source>
</evidence>
<feature type="domain" description="PAC" evidence="17">
    <location>
        <begin position="442"/>
        <end position="495"/>
    </location>
</feature>
<keyword evidence="8" id="KW-0418">Kinase</keyword>
<keyword evidence="6" id="KW-0808">Transferase</keyword>
<dbReference type="Pfam" id="PF08447">
    <property type="entry name" value="PAS_3"/>
    <property type="match status" value="1"/>
</dbReference>
<dbReference type="CDD" id="cd00130">
    <property type="entry name" value="PAS"/>
    <property type="match status" value="1"/>
</dbReference>
<dbReference type="InterPro" id="IPR011006">
    <property type="entry name" value="CheY-like_superfamily"/>
</dbReference>
<dbReference type="Proteomes" id="UP000482487">
    <property type="component" value="Unassembled WGS sequence"/>
</dbReference>
<dbReference type="Gene3D" id="3.40.50.2300">
    <property type="match status" value="1"/>
</dbReference>
<evidence type="ECO:0000313" key="20">
    <source>
        <dbReference type="Proteomes" id="UP000482487"/>
    </source>
</evidence>
<comment type="subcellular location">
    <subcellularLocation>
        <location evidence="2">Cell membrane</location>
        <topology evidence="2">Multi-pass membrane protein</topology>
    </subcellularLocation>
</comment>
<keyword evidence="20" id="KW-1185">Reference proteome</keyword>
<dbReference type="SMART" id="SM00091">
    <property type="entry name" value="PAS"/>
    <property type="match status" value="1"/>
</dbReference>
<dbReference type="PROSITE" id="PS50110">
    <property type="entry name" value="RESPONSE_REGULATORY"/>
    <property type="match status" value="1"/>
</dbReference>
<keyword evidence="10" id="KW-0902">Two-component regulatory system</keyword>
<dbReference type="EMBL" id="WVUD01000016">
    <property type="protein sequence ID" value="MYL83534.1"/>
    <property type="molecule type" value="Genomic_DNA"/>
</dbReference>
<evidence type="ECO:0000256" key="8">
    <source>
        <dbReference type="ARBA" id="ARBA00022777"/>
    </source>
</evidence>
<dbReference type="PROSITE" id="PS50113">
    <property type="entry name" value="PAC"/>
    <property type="match status" value="1"/>
</dbReference>
<evidence type="ECO:0000256" key="4">
    <source>
        <dbReference type="ARBA" id="ARBA00022475"/>
    </source>
</evidence>
<evidence type="ECO:0000256" key="5">
    <source>
        <dbReference type="ARBA" id="ARBA00022553"/>
    </source>
</evidence>
<evidence type="ECO:0000256" key="9">
    <source>
        <dbReference type="ARBA" id="ARBA00022989"/>
    </source>
</evidence>
<dbReference type="PROSITE" id="PS50109">
    <property type="entry name" value="HIS_KIN"/>
    <property type="match status" value="1"/>
</dbReference>
<dbReference type="InterPro" id="IPR003594">
    <property type="entry name" value="HATPase_dom"/>
</dbReference>